<evidence type="ECO:0000256" key="5">
    <source>
        <dbReference type="ARBA" id="ARBA00023125"/>
    </source>
</evidence>
<dbReference type="Gene3D" id="6.10.250.690">
    <property type="match status" value="1"/>
</dbReference>
<dbReference type="AlphaFoldDB" id="A0A7X5SYX2"/>
<feature type="DNA-binding region" description="OmpR/PhoB-type" evidence="9">
    <location>
        <begin position="138"/>
        <end position="237"/>
    </location>
</feature>
<dbReference type="PROSITE" id="PS50110">
    <property type="entry name" value="RESPONSE_REGULATORY"/>
    <property type="match status" value="1"/>
</dbReference>
<gene>
    <name evidence="13" type="ORF">CRX47_13770</name>
    <name evidence="12" type="ORF">FDF70_14110</name>
</gene>
<keyword evidence="14" id="KW-1185">Reference proteome</keyword>
<dbReference type="PROSITE" id="PS51755">
    <property type="entry name" value="OMPR_PHOB"/>
    <property type="match status" value="1"/>
</dbReference>
<dbReference type="FunFam" id="1.10.10.10:FF:000018">
    <property type="entry name" value="DNA-binding response regulator ResD"/>
    <property type="match status" value="1"/>
</dbReference>
<dbReference type="CDD" id="cd17574">
    <property type="entry name" value="REC_OmpR"/>
    <property type="match status" value="1"/>
</dbReference>
<reference evidence="12 15" key="2">
    <citation type="submission" date="2019-04" db="EMBL/GenBank/DDBJ databases">
        <title>Genome sequencing of Clostridium botulinum Groups I-IV and Clostridium butyricum.</title>
        <authorList>
            <person name="Brunt J."/>
            <person name="Van Vliet A.H.M."/>
            <person name="Stringer S.C."/>
            <person name="Carter A.T."/>
            <person name="Peck M.W."/>
        </authorList>
    </citation>
    <scope>NUCLEOTIDE SEQUENCE [LARGE SCALE GENOMIC DNA]</scope>
    <source>
        <strain evidence="12 15">IFR 18/108</strain>
    </source>
</reference>
<dbReference type="GO" id="GO:0032993">
    <property type="term" value="C:protein-DNA complex"/>
    <property type="evidence" value="ECO:0007669"/>
    <property type="project" value="TreeGrafter"/>
</dbReference>
<dbReference type="InterPro" id="IPR016032">
    <property type="entry name" value="Sig_transdc_resp-reg_C-effctor"/>
</dbReference>
<keyword evidence="6" id="KW-0804">Transcription</keyword>
<proteinExistence type="predicted"/>
<feature type="domain" description="Response regulatory" evidence="10">
    <location>
        <begin position="9"/>
        <end position="123"/>
    </location>
</feature>
<dbReference type="CDD" id="cd00383">
    <property type="entry name" value="trans_reg_C"/>
    <property type="match status" value="1"/>
</dbReference>
<dbReference type="Proteomes" id="UP000486601">
    <property type="component" value="Unassembled WGS sequence"/>
</dbReference>
<dbReference type="Proteomes" id="UP000223854">
    <property type="component" value="Unassembled WGS sequence"/>
</dbReference>
<evidence type="ECO:0000256" key="3">
    <source>
        <dbReference type="ARBA" id="ARBA00023012"/>
    </source>
</evidence>
<evidence type="ECO:0000256" key="8">
    <source>
        <dbReference type="PROSITE-ProRule" id="PRU00169"/>
    </source>
</evidence>
<evidence type="ECO:0000256" key="9">
    <source>
        <dbReference type="PROSITE-ProRule" id="PRU01091"/>
    </source>
</evidence>
<evidence type="ECO:0000259" key="11">
    <source>
        <dbReference type="PROSITE" id="PS51755"/>
    </source>
</evidence>
<dbReference type="EMBL" id="PDLH01000007">
    <property type="protein sequence ID" value="PHH00860.1"/>
    <property type="molecule type" value="Genomic_DNA"/>
</dbReference>
<dbReference type="InterPro" id="IPR011006">
    <property type="entry name" value="CheY-like_superfamily"/>
</dbReference>
<sequence>MQDEILDRKILLIDDEMELLNLMETVLKKEGFRRILKISNGIDGVKLCKSEKPDIVVLDVMMPGIDGFETCKKIREFSFIPIVFLSAKSEDIDKILALGLGGDDYVTKPFSPIEVAYRIKAHLRRKIYIKNEIYNTEEKIINFGDVTLNLTKGEVIKNGENIIFAPKEYNLLCYMAENSNRILSKQMLCNEVWGDDFQGYDNTIMVHIRKLREKIEADPSNPKYILTVKGLGYKLNIEQ</sequence>
<feature type="modified residue" description="4-aspartylphosphate" evidence="8">
    <location>
        <position position="59"/>
    </location>
</feature>
<dbReference type="SUPFAM" id="SSF46894">
    <property type="entry name" value="C-terminal effector domain of the bipartite response regulators"/>
    <property type="match status" value="1"/>
</dbReference>
<evidence type="ECO:0000256" key="6">
    <source>
        <dbReference type="ARBA" id="ARBA00023163"/>
    </source>
</evidence>
<dbReference type="SMART" id="SM00448">
    <property type="entry name" value="REC"/>
    <property type="match status" value="1"/>
</dbReference>
<dbReference type="Gene3D" id="3.40.50.2300">
    <property type="match status" value="1"/>
</dbReference>
<dbReference type="EMBL" id="SXCS01000008">
    <property type="protein sequence ID" value="NFR62585.1"/>
    <property type="molecule type" value="Genomic_DNA"/>
</dbReference>
<dbReference type="Gene3D" id="1.10.10.10">
    <property type="entry name" value="Winged helix-like DNA-binding domain superfamily/Winged helix DNA-binding domain"/>
    <property type="match status" value="1"/>
</dbReference>
<evidence type="ECO:0000313" key="14">
    <source>
        <dbReference type="Proteomes" id="UP000223854"/>
    </source>
</evidence>
<dbReference type="InterPro" id="IPR036388">
    <property type="entry name" value="WH-like_DNA-bd_sf"/>
</dbReference>
<accession>A0A7X5SYX2</accession>
<keyword evidence="5 9" id="KW-0238">DNA-binding</keyword>
<dbReference type="PANTHER" id="PTHR48111">
    <property type="entry name" value="REGULATOR OF RPOS"/>
    <property type="match status" value="1"/>
</dbReference>
<dbReference type="GO" id="GO:0000156">
    <property type="term" value="F:phosphorelay response regulator activity"/>
    <property type="evidence" value="ECO:0007669"/>
    <property type="project" value="TreeGrafter"/>
</dbReference>
<evidence type="ECO:0000256" key="1">
    <source>
        <dbReference type="ARBA" id="ARBA00018672"/>
    </source>
</evidence>
<evidence type="ECO:0000256" key="4">
    <source>
        <dbReference type="ARBA" id="ARBA00023015"/>
    </source>
</evidence>
<feature type="domain" description="OmpR/PhoB-type" evidence="11">
    <location>
        <begin position="138"/>
        <end position="237"/>
    </location>
</feature>
<dbReference type="InterPro" id="IPR001789">
    <property type="entry name" value="Sig_transdc_resp-reg_receiver"/>
</dbReference>
<keyword evidence="4" id="KW-0805">Transcription regulation</keyword>
<reference evidence="13 14" key="1">
    <citation type="submission" date="2017-09" db="EMBL/GenBank/DDBJ databases">
        <title>FDA dAtabase for Regulatory Grade micrObial Sequences (FDA-ARGOS): Supporting development and validation of Infectious Disease Dx tests.</title>
        <authorList>
            <person name="Kerrigan L."/>
            <person name="Long C."/>
            <person name="Tallon L.J."/>
            <person name="Sadzewicz L."/>
            <person name="Ott S."/>
            <person name="Zhao X."/>
            <person name="Nagaraj S."/>
            <person name="Vavikolanu K."/>
            <person name="Aluvathingal J."/>
            <person name="Nadendla S."/>
            <person name="Sichtig H."/>
        </authorList>
    </citation>
    <scope>NUCLEOTIDE SEQUENCE [LARGE SCALE GENOMIC DNA]</scope>
    <source>
        <strain evidence="13 14">FDAARGOS_423</strain>
    </source>
</reference>
<comment type="caution">
    <text evidence="12">The sequence shown here is derived from an EMBL/GenBank/DDBJ whole genome shotgun (WGS) entry which is preliminary data.</text>
</comment>
<dbReference type="GO" id="GO:0005829">
    <property type="term" value="C:cytosol"/>
    <property type="evidence" value="ECO:0007669"/>
    <property type="project" value="TreeGrafter"/>
</dbReference>
<dbReference type="RefSeq" id="WP_040109550.1">
    <property type="nucleotide sequence ID" value="NZ_CBCRVC010000013.1"/>
</dbReference>
<keyword evidence="2 8" id="KW-0597">Phosphoprotein</keyword>
<dbReference type="Pfam" id="PF00486">
    <property type="entry name" value="Trans_reg_C"/>
    <property type="match status" value="1"/>
</dbReference>
<organism evidence="12 15">
    <name type="scientific">Clostridium sporogenes</name>
    <dbReference type="NCBI Taxonomy" id="1509"/>
    <lineage>
        <taxon>Bacteria</taxon>
        <taxon>Bacillati</taxon>
        <taxon>Bacillota</taxon>
        <taxon>Clostridia</taxon>
        <taxon>Eubacteriales</taxon>
        <taxon>Clostridiaceae</taxon>
        <taxon>Clostridium</taxon>
    </lineage>
</organism>
<dbReference type="GO" id="GO:0006355">
    <property type="term" value="P:regulation of DNA-templated transcription"/>
    <property type="evidence" value="ECO:0007669"/>
    <property type="project" value="InterPro"/>
</dbReference>
<name>A0A7X5SYX2_CLOSG</name>
<evidence type="ECO:0000313" key="15">
    <source>
        <dbReference type="Proteomes" id="UP000486601"/>
    </source>
</evidence>
<evidence type="ECO:0000313" key="12">
    <source>
        <dbReference type="EMBL" id="NFR62585.1"/>
    </source>
</evidence>
<dbReference type="Pfam" id="PF00072">
    <property type="entry name" value="Response_reg"/>
    <property type="match status" value="1"/>
</dbReference>
<comment type="function">
    <text evidence="7">May play the central regulatory role in sporulation. It may be an element of the effector pathway responsible for the activation of sporulation genes in response to nutritional stress. Spo0A may act in concert with spo0H (a sigma factor) to control the expression of some genes that are critical to the sporulation process.</text>
</comment>
<evidence type="ECO:0000256" key="2">
    <source>
        <dbReference type="ARBA" id="ARBA00022553"/>
    </source>
</evidence>
<dbReference type="InterPro" id="IPR039420">
    <property type="entry name" value="WalR-like"/>
</dbReference>
<keyword evidence="3" id="KW-0902">Two-component regulatory system</keyword>
<evidence type="ECO:0000313" key="13">
    <source>
        <dbReference type="EMBL" id="PHH00860.1"/>
    </source>
</evidence>
<dbReference type="PANTHER" id="PTHR48111:SF52">
    <property type="entry name" value="TRANSCRIPTIONAL REGULATORY PROTEIN YVRH"/>
    <property type="match status" value="1"/>
</dbReference>
<evidence type="ECO:0000259" key="10">
    <source>
        <dbReference type="PROSITE" id="PS50110"/>
    </source>
</evidence>
<evidence type="ECO:0000256" key="7">
    <source>
        <dbReference type="ARBA" id="ARBA00024867"/>
    </source>
</evidence>
<dbReference type="GO" id="GO:0000976">
    <property type="term" value="F:transcription cis-regulatory region binding"/>
    <property type="evidence" value="ECO:0007669"/>
    <property type="project" value="TreeGrafter"/>
</dbReference>
<protein>
    <recommendedName>
        <fullName evidence="1">Stage 0 sporulation protein A homolog</fullName>
    </recommendedName>
</protein>
<dbReference type="SUPFAM" id="SSF52172">
    <property type="entry name" value="CheY-like"/>
    <property type="match status" value="1"/>
</dbReference>
<dbReference type="InterPro" id="IPR001867">
    <property type="entry name" value="OmpR/PhoB-type_DNA-bd"/>
</dbReference>
<dbReference type="SMART" id="SM00862">
    <property type="entry name" value="Trans_reg_C"/>
    <property type="match status" value="1"/>
</dbReference>